<reference evidence="11 12" key="1">
    <citation type="submission" date="2019-10" db="EMBL/GenBank/DDBJ databases">
        <title>Paraburkholderia sp. isolated from nodules of Mimosa pudica from Brazilian Atlantic Forest soils.</title>
        <authorList>
            <person name="Paulitsch F."/>
            <person name="Hungria M."/>
            <person name="Dall'Agnol R."/>
        </authorList>
    </citation>
    <scope>NUCLEOTIDE SEQUENCE [LARGE SCALE GENOMIC DNA]</scope>
    <source>
        <strain evidence="11 12">CNPSo 3157</strain>
    </source>
</reference>
<comment type="similarity">
    <text evidence="9">Belongs to the MurJ/MviN family.</text>
</comment>
<feature type="transmembrane region" description="Helical" evidence="10">
    <location>
        <begin position="243"/>
        <end position="261"/>
    </location>
</feature>
<feature type="transmembrane region" description="Helical" evidence="10">
    <location>
        <begin position="397"/>
        <end position="419"/>
    </location>
</feature>
<evidence type="ECO:0000256" key="3">
    <source>
        <dbReference type="ARBA" id="ARBA00022692"/>
    </source>
</evidence>
<feature type="transmembrane region" description="Helical" evidence="10">
    <location>
        <begin position="326"/>
        <end position="347"/>
    </location>
</feature>
<organism evidence="11 12">
    <name type="scientific">Paraburkholderia franconis</name>
    <dbReference type="NCBI Taxonomy" id="2654983"/>
    <lineage>
        <taxon>Bacteria</taxon>
        <taxon>Pseudomonadati</taxon>
        <taxon>Pseudomonadota</taxon>
        <taxon>Betaproteobacteria</taxon>
        <taxon>Burkholderiales</taxon>
        <taxon>Burkholderiaceae</taxon>
        <taxon>Paraburkholderia</taxon>
    </lineage>
</organism>
<dbReference type="GO" id="GO:0005886">
    <property type="term" value="C:plasma membrane"/>
    <property type="evidence" value="ECO:0007669"/>
    <property type="project" value="UniProtKB-SubCell"/>
</dbReference>
<name>A0A7X1N8M5_9BURK</name>
<gene>
    <name evidence="11" type="ORF">GCT13_10855</name>
</gene>
<dbReference type="Proteomes" id="UP000484381">
    <property type="component" value="Unassembled WGS sequence"/>
</dbReference>
<evidence type="ECO:0000256" key="4">
    <source>
        <dbReference type="ARBA" id="ARBA00022960"/>
    </source>
</evidence>
<keyword evidence="6 10" id="KW-1133">Transmembrane helix</keyword>
<evidence type="ECO:0008006" key="13">
    <source>
        <dbReference type="Google" id="ProtNLM"/>
    </source>
</evidence>
<dbReference type="PANTHER" id="PTHR43486:SF1">
    <property type="entry name" value="LIPID II FLIPPASE MURJ-RELATED"/>
    <property type="match status" value="1"/>
</dbReference>
<keyword evidence="12" id="KW-1185">Reference proteome</keyword>
<feature type="transmembrane region" description="Helical" evidence="10">
    <location>
        <begin position="425"/>
        <end position="445"/>
    </location>
</feature>
<evidence type="ECO:0000256" key="10">
    <source>
        <dbReference type="SAM" id="Phobius"/>
    </source>
</evidence>
<feature type="transmembrane region" description="Helical" evidence="10">
    <location>
        <begin position="102"/>
        <end position="124"/>
    </location>
</feature>
<proteinExistence type="inferred from homology"/>
<keyword evidence="3 10" id="KW-0812">Transmembrane</keyword>
<comment type="subcellular location">
    <subcellularLocation>
        <location evidence="1">Cell membrane</location>
        <topology evidence="1">Multi-pass membrane protein</topology>
    </subcellularLocation>
</comment>
<evidence type="ECO:0000256" key="6">
    <source>
        <dbReference type="ARBA" id="ARBA00022989"/>
    </source>
</evidence>
<accession>A0A7X1N8M5</accession>
<dbReference type="InterPro" id="IPR004268">
    <property type="entry name" value="MurJ"/>
</dbReference>
<feature type="transmembrane region" description="Helical" evidence="10">
    <location>
        <begin position="146"/>
        <end position="165"/>
    </location>
</feature>
<keyword evidence="5" id="KW-0573">Peptidoglycan synthesis</keyword>
<keyword evidence="7 10" id="KW-0472">Membrane</keyword>
<feature type="transmembrane region" description="Helical" evidence="10">
    <location>
        <begin position="202"/>
        <end position="222"/>
    </location>
</feature>
<feature type="transmembrane region" description="Helical" evidence="10">
    <location>
        <begin position="281"/>
        <end position="305"/>
    </location>
</feature>
<sequence length="456" mass="49268">MLAVRFSRLRSALASVHADDIRIAKSAARISIFVLVAKCAGALKEMAIASRYGISDVVDAYQLTFTLSTFLPTILVTSTSGVLIPALVNLRTRTTAEQRTLLGELEVAGVVAGVLLTLLVWVLWDSLLRLIAGSLPEQTRQLSRELMFAMAPVGILIITIAVSAARLQARQRHVNTLLECVPAVTLLLFLLLTPDASSVAPLMWGTTLGFLLQAALLRFLAIGTDEVRTSLSLSSHSPQWPQLCRSMGLSLIGGVVVGFVTPLDQFFLGHLGGGAIATFGYANRVLALILTMGALAISRATLPILSEILSTGDLARARNTAFKWSFIMLGIGAIGGIIPWVFAQQAIGLLFERGAFTAQNTIAVAELFRWGLVQVPFYLSVLVLQQLFNSEGRFWEMTLICVVAFFVKAVANVILVRWFGMVGVILATGVMHVCSLACYLMVAWMRPAVRPPARST</sequence>
<dbReference type="AlphaFoldDB" id="A0A7X1N8M5"/>
<keyword evidence="2" id="KW-1003">Cell membrane</keyword>
<dbReference type="GO" id="GO:0008360">
    <property type="term" value="P:regulation of cell shape"/>
    <property type="evidence" value="ECO:0007669"/>
    <property type="project" value="UniProtKB-KW"/>
</dbReference>
<dbReference type="RefSeq" id="WP_152757755.1">
    <property type="nucleotide sequence ID" value="NZ_WHNP01000008.1"/>
</dbReference>
<keyword evidence="4" id="KW-0133">Cell shape</keyword>
<evidence type="ECO:0000256" key="1">
    <source>
        <dbReference type="ARBA" id="ARBA00004651"/>
    </source>
</evidence>
<feature type="transmembrane region" description="Helical" evidence="10">
    <location>
        <begin position="177"/>
        <end position="196"/>
    </location>
</feature>
<protein>
    <recommendedName>
        <fullName evidence="13">Virulence factor MVIN family protein</fullName>
    </recommendedName>
</protein>
<evidence type="ECO:0000256" key="5">
    <source>
        <dbReference type="ARBA" id="ARBA00022984"/>
    </source>
</evidence>
<evidence type="ECO:0000313" key="12">
    <source>
        <dbReference type="Proteomes" id="UP000484381"/>
    </source>
</evidence>
<evidence type="ECO:0000256" key="8">
    <source>
        <dbReference type="ARBA" id="ARBA00060041"/>
    </source>
</evidence>
<feature type="transmembrane region" description="Helical" evidence="10">
    <location>
        <begin position="30"/>
        <end position="49"/>
    </location>
</feature>
<comment type="caution">
    <text evidence="11">The sequence shown here is derived from an EMBL/GenBank/DDBJ whole genome shotgun (WGS) entry which is preliminary data.</text>
</comment>
<dbReference type="Pfam" id="PF03023">
    <property type="entry name" value="MurJ"/>
    <property type="match status" value="1"/>
</dbReference>
<dbReference type="EMBL" id="WHNP01000008">
    <property type="protein sequence ID" value="MPW17417.1"/>
    <property type="molecule type" value="Genomic_DNA"/>
</dbReference>
<evidence type="ECO:0000313" key="11">
    <source>
        <dbReference type="EMBL" id="MPW17417.1"/>
    </source>
</evidence>
<dbReference type="GO" id="GO:0009252">
    <property type="term" value="P:peptidoglycan biosynthetic process"/>
    <property type="evidence" value="ECO:0007669"/>
    <property type="project" value="UniProtKB-KW"/>
</dbReference>
<evidence type="ECO:0000256" key="7">
    <source>
        <dbReference type="ARBA" id="ARBA00023136"/>
    </source>
</evidence>
<dbReference type="PANTHER" id="PTHR43486">
    <property type="entry name" value="LIPID II FLIPPASE MURJ-RELATED"/>
    <property type="match status" value="1"/>
</dbReference>
<feature type="transmembrane region" description="Helical" evidence="10">
    <location>
        <begin position="69"/>
        <end position="90"/>
    </location>
</feature>
<evidence type="ECO:0000256" key="9">
    <source>
        <dbReference type="ARBA" id="ARBA00061532"/>
    </source>
</evidence>
<evidence type="ECO:0000256" key="2">
    <source>
        <dbReference type="ARBA" id="ARBA00022475"/>
    </source>
</evidence>
<comment type="function">
    <text evidence="8">Involved in peptidoglycan biosynthesis. Transports lipid-linked peptidoglycan precursors from the inner to the outer leaflet of the cytoplasmic membrane.</text>
</comment>